<reference evidence="2" key="2">
    <citation type="submission" date="2016-04" db="EMBL/GenBank/DDBJ databases">
        <title>Complete Genome and Plasmid Sequences for Rhodococcus fascians D188 and Draft Sequences for Rhodococcus spp. Isolates PBTS 1 and PBTS 2.</title>
        <authorList>
            <person name="Stamer R."/>
            <person name="Vereecke D."/>
            <person name="Zhang Y."/>
            <person name="Schilkey F."/>
            <person name="Devitt N."/>
            <person name="Randall J."/>
        </authorList>
    </citation>
    <scope>NUCLEOTIDE SEQUENCE [LARGE SCALE GENOMIC DNA]</scope>
    <source>
        <strain evidence="2">PBTS2</strain>
    </source>
</reference>
<dbReference type="EMBL" id="CP015220">
    <property type="protein sequence ID" value="AMY22132.1"/>
    <property type="molecule type" value="Genomic_DNA"/>
</dbReference>
<dbReference type="PATRIC" id="fig|1653479.3.peg.833"/>
<dbReference type="KEGG" id="rhs:A3Q41_00814"/>
<proteinExistence type="predicted"/>
<dbReference type="Proteomes" id="UP000076038">
    <property type="component" value="Chromosome"/>
</dbReference>
<accession>A0A143QHZ1</accession>
<gene>
    <name evidence="1" type="ORF">A3Q41_00814</name>
</gene>
<dbReference type="AlphaFoldDB" id="A0A143QHZ1"/>
<protein>
    <submittedName>
        <fullName evidence="1">Uncharacterized protein</fullName>
    </submittedName>
</protein>
<organism evidence="1 2">
    <name type="scientific">Rhodococcoides fascians</name>
    <name type="common">Rhodococcus fascians</name>
    <dbReference type="NCBI Taxonomy" id="1828"/>
    <lineage>
        <taxon>Bacteria</taxon>
        <taxon>Bacillati</taxon>
        <taxon>Actinomycetota</taxon>
        <taxon>Actinomycetes</taxon>
        <taxon>Mycobacteriales</taxon>
        <taxon>Nocardiaceae</taxon>
        <taxon>Rhodococcoides</taxon>
    </lineage>
</organism>
<sequence length="123" mass="13177">MAAPLINSSRIPAPIKVGSRIPQGTSIDRIIAALEPLDGKVTRVSETSARINAGNIAIYRMLGTSLALGRRNLPIAVSIDVRDQKPSVSVTLRDTIAVVLRVRSEGDALNERVAEINELLNVV</sequence>
<evidence type="ECO:0000313" key="1">
    <source>
        <dbReference type="EMBL" id="AMY22132.1"/>
    </source>
</evidence>
<evidence type="ECO:0000313" key="2">
    <source>
        <dbReference type="Proteomes" id="UP000076038"/>
    </source>
</evidence>
<name>A0A143QHZ1_RHOFA</name>
<reference evidence="1 2" key="1">
    <citation type="journal article" date="2016" name="Genome Announc.">
        <title>Complete Genome and Plasmid Sequences for Rhodococcus fascians D188 and Draft Sequences for Rhodococcus Isolates PBTS 1 and PBTS 2.</title>
        <authorList>
            <person name="Stamler R.A."/>
            <person name="Vereecke D."/>
            <person name="Zhang Y."/>
            <person name="Schilkey F."/>
            <person name="Devitt N."/>
            <person name="Randall J.J."/>
        </authorList>
    </citation>
    <scope>NUCLEOTIDE SEQUENCE [LARGE SCALE GENOMIC DNA]</scope>
    <source>
        <strain evidence="1 2">PBTS2</strain>
    </source>
</reference>
<keyword evidence="2" id="KW-1185">Reference proteome</keyword>
<dbReference type="RefSeq" id="WP_141214827.1">
    <property type="nucleotide sequence ID" value="NZ_CP015220.1"/>
</dbReference>